<gene>
    <name evidence="2" type="ORF">KAJ83_02420</name>
</gene>
<dbReference type="EMBL" id="JAGMWN010000001">
    <property type="protein sequence ID" value="MBP5855846.1"/>
    <property type="molecule type" value="Genomic_DNA"/>
</dbReference>
<feature type="compositionally biased region" description="Basic and acidic residues" evidence="1">
    <location>
        <begin position="87"/>
        <end position="101"/>
    </location>
</feature>
<feature type="region of interest" description="Disordered" evidence="1">
    <location>
        <begin position="225"/>
        <end position="248"/>
    </location>
</feature>
<name>A0A8J7SKY9_9PROT</name>
<dbReference type="RefSeq" id="WP_210680414.1">
    <property type="nucleotide sequence ID" value="NZ_JAGMWN010000001.1"/>
</dbReference>
<sequence>MAGTEDSPAYESSSPLSSRPTPSRSDSNGARASDPAPSPDHGAARSGGRVGRQPDGEHEGTLGGGSSRDFGRDSGGGARHGASHPTASRDRTFGVPDRLRSDGAGAAREPGDLPGTIIDADAGDGPRHGVSSPTATARDARPRPARPPKPLSDDALAGLRRTADAMKRTTNIGGYADIVDGAVAADPEAAMREIGELRRMLGDPLLETQLDRQLHDALAKRAAARPLGPAAASTTIERGDDDGDRLADQDDVQPVLSAASFQGKEGNGRVTDPVALKEAKERVQHELEASMLELPSPEPATPQIKRPINPGEDVLAYYNNAQDWLLGEEITEPESKAALEAMIDLIRWDDEWGQPSKGAPRMPDDLRAQGRPDTTPPRYTVPGEKEGIARLLRGQGANPTAEFPPKTRLSAEEVSALMKDGGLSNFERASVVLAPDGYYHRMIKPYYDPQAVHARALELGRRHAARFNRPLHEVLIDDMRFDYGVNWEWPRR</sequence>
<feature type="region of interest" description="Disordered" evidence="1">
    <location>
        <begin position="353"/>
        <end position="382"/>
    </location>
</feature>
<reference evidence="2" key="1">
    <citation type="submission" date="2021-04" db="EMBL/GenBank/DDBJ databases">
        <authorList>
            <person name="Zhang D.-C."/>
        </authorList>
    </citation>
    <scope>NUCLEOTIDE SEQUENCE</scope>
    <source>
        <strain evidence="2">CGMCC 1.15697</strain>
    </source>
</reference>
<comment type="caution">
    <text evidence="2">The sequence shown here is derived from an EMBL/GenBank/DDBJ whole genome shotgun (WGS) entry which is preliminary data.</text>
</comment>
<accession>A0A8J7SKY9</accession>
<organism evidence="2 3">
    <name type="scientific">Marivibrio halodurans</name>
    <dbReference type="NCBI Taxonomy" id="2039722"/>
    <lineage>
        <taxon>Bacteria</taxon>
        <taxon>Pseudomonadati</taxon>
        <taxon>Pseudomonadota</taxon>
        <taxon>Alphaproteobacteria</taxon>
        <taxon>Rhodospirillales</taxon>
        <taxon>Rhodospirillaceae</taxon>
        <taxon>Marivibrio</taxon>
    </lineage>
</organism>
<dbReference type="AlphaFoldDB" id="A0A8J7SKY9"/>
<protein>
    <submittedName>
        <fullName evidence="2">Uncharacterized protein</fullName>
    </submittedName>
</protein>
<proteinExistence type="predicted"/>
<dbReference type="Proteomes" id="UP000672602">
    <property type="component" value="Unassembled WGS sequence"/>
</dbReference>
<evidence type="ECO:0000313" key="2">
    <source>
        <dbReference type="EMBL" id="MBP5855846.1"/>
    </source>
</evidence>
<keyword evidence="3" id="KW-1185">Reference proteome</keyword>
<feature type="region of interest" description="Disordered" evidence="1">
    <location>
        <begin position="1"/>
        <end position="156"/>
    </location>
</feature>
<evidence type="ECO:0000313" key="3">
    <source>
        <dbReference type="Proteomes" id="UP000672602"/>
    </source>
</evidence>
<feature type="compositionally biased region" description="Low complexity" evidence="1">
    <location>
        <begin position="7"/>
        <end position="27"/>
    </location>
</feature>
<evidence type="ECO:0000256" key="1">
    <source>
        <dbReference type="SAM" id="MobiDB-lite"/>
    </source>
</evidence>